<keyword evidence="7" id="KW-0547">Nucleotide-binding</keyword>
<dbReference type="SMART" id="SM01231">
    <property type="entry name" value="H-kinase_dim"/>
    <property type="match status" value="1"/>
</dbReference>
<dbReference type="GO" id="GO:0000155">
    <property type="term" value="F:phosphorelay sensor kinase activity"/>
    <property type="evidence" value="ECO:0007669"/>
    <property type="project" value="InterPro"/>
</dbReference>
<dbReference type="InterPro" id="IPR037006">
    <property type="entry name" value="CheA-like_homodim_sf"/>
</dbReference>
<dbReference type="InterPro" id="IPR036641">
    <property type="entry name" value="HPT_dom_sf"/>
</dbReference>
<organism evidence="17 18">
    <name type="scientific">Syntrophobacter fumaroxidans (strain DSM 10017 / MPOB)</name>
    <dbReference type="NCBI Taxonomy" id="335543"/>
    <lineage>
        <taxon>Bacteria</taxon>
        <taxon>Pseudomonadati</taxon>
        <taxon>Thermodesulfobacteriota</taxon>
        <taxon>Syntrophobacteria</taxon>
        <taxon>Syntrophobacterales</taxon>
        <taxon>Syntrophobacteraceae</taxon>
        <taxon>Syntrophobacter</taxon>
    </lineage>
</organism>
<dbReference type="GO" id="GO:0005524">
    <property type="term" value="F:ATP binding"/>
    <property type="evidence" value="ECO:0007669"/>
    <property type="project" value="UniProtKB-KW"/>
</dbReference>
<dbReference type="InParanoid" id="A0LIT5"/>
<sequence>MNDMMVDLTVVEFCAACRMQRLPWKRTNRPENEAHMAESQDFLQEYVEEVKEHLQELEHSLLVLEKEGTNKEEINQIFRAAHSIKGASAYMGLEGLANLTHRLESLISEIQSQSRPVPPEGITVMLSCVDFVANAVRQLQETGMEPALPESLLEDLHDVLSLREAEPEVPPPLPDEPVGVVPEPDASAAVSPMAMREEFDQVRLDIGSEDLEAALDEMDGLIEKHRQSGQSLDAEETLPLEATEPEGDFHRARDFPREEAPSEPGFDAVETLLGATEPEGDFHRAEDFLRKEVSSEPGFDEAGACLREEEQPVWSLDEMEEIQEEDQELYKIFLKAFSEGLTEIGGILESSTGDSLPEADADGVRDIIRRLIASSQYMDYEKLAAALSEWENRMNRLGKAPPAYQRAPVQELFESHRRRFRDILPGLRQLSDGDSGKGIPEDTGASPEEDEELFSIFSDSFREAFAELANRITISPESILSEDELEASRSIIKRMIMSSQYMDYQDVANALIEMDESILNTSRQSGAHGEFLLAQLNDYGARLQKMIPGLDLPFPLRPDESPQANREGMSEEDGELLTIFLDSFRELYFKLHVLIPEAPGEFLSAENFEQCLELFKRLKSSSQYMDYEEVLNLVNEVEINFQHSHLSGLGDGQTLSELLHRYGKRLENALPGLAQLSPTAEAVPESAPAGESVTALDTGIDQIDLLITPDQVMPENLSADDIAPEAPVPDTKPPVVPTVAGKEKEPKPDLPARSTEKKQQKGRVVTVAEEIAPSSTLRVDAQKVDQLLNQVGELVVTRSEFIQFSTSFRDMLREIVAQGKLTKQEVRRLRAFSFRLNESTISLGRVANDLQDSVMRIRMLPISFLFQRFPRVVRDQSLKLGKKVELLVEGGETEIDKRVLEQMNDPIVQFLRNAIAHGIETPEERKRASKPETGMIRLSAFHQGDYVTLQIEDDGRGIDTKKLRTILEERRELSTHELERLSDQELMYAIFLPGVSTHEGVDETAGRGVGLDVVKENVERMNGAIEVESYAGLGTRFTIKIPLTVAIIRALLVKGAQQIFTIPLSTVSEILRYTEDATHTIEGFEVISLRGKTIPLVHIGKLLKMSSVVDENEHRSIVIVATSFREVGLVVDGLLGEREVVIKPLEDGVHKFDGFSGATLLGDGTVSLILDVSSLLRIMKDAFRDPRMVRAETLH</sequence>
<accession>A0LIT5</accession>
<protein>
    <recommendedName>
        <fullName evidence="3">Chemotaxis protein CheA</fullName>
        <ecNumber evidence="2">2.7.13.3</ecNumber>
    </recommendedName>
</protein>
<dbReference type="HOGENOM" id="CLU_000650_3_6_7"/>
<dbReference type="Gene3D" id="3.30.565.10">
    <property type="entry name" value="Histidine kinase-like ATPase, C-terminal domain"/>
    <property type="match status" value="1"/>
</dbReference>
<dbReference type="InterPro" id="IPR002545">
    <property type="entry name" value="CheW-lke_dom"/>
</dbReference>
<dbReference type="SMART" id="SM00073">
    <property type="entry name" value="HPT"/>
    <property type="match status" value="1"/>
</dbReference>
<gene>
    <name evidence="17" type="ordered locus">Sfum_1650</name>
</gene>
<evidence type="ECO:0000256" key="10">
    <source>
        <dbReference type="ARBA" id="ARBA00023012"/>
    </source>
</evidence>
<dbReference type="InterPro" id="IPR051315">
    <property type="entry name" value="Bact_Chemotaxis_CheA"/>
</dbReference>
<feature type="domain" description="Histidine kinase" evidence="14">
    <location>
        <begin position="803"/>
        <end position="1045"/>
    </location>
</feature>
<dbReference type="InterPro" id="IPR003594">
    <property type="entry name" value="HATPase_dom"/>
</dbReference>
<keyword evidence="18" id="KW-1185">Reference proteome</keyword>
<comment type="function">
    <text evidence="11">Involved in the transmission of sensory signals from the chemoreceptors to the flagellar motors. CheA is autophosphorylated; it can transfer its phosphate group to either CheB or CheY.</text>
</comment>
<dbReference type="Gene3D" id="1.20.120.160">
    <property type="entry name" value="HPT domain"/>
    <property type="match status" value="1"/>
</dbReference>
<evidence type="ECO:0000313" key="17">
    <source>
        <dbReference type="EMBL" id="ABK17337.1"/>
    </source>
</evidence>
<dbReference type="InterPro" id="IPR036890">
    <property type="entry name" value="HATPase_C_sf"/>
</dbReference>
<dbReference type="Gene3D" id="2.30.30.40">
    <property type="entry name" value="SH3 Domains"/>
    <property type="match status" value="1"/>
</dbReference>
<evidence type="ECO:0000256" key="11">
    <source>
        <dbReference type="ARBA" id="ARBA00035100"/>
    </source>
</evidence>
<dbReference type="PANTHER" id="PTHR43395">
    <property type="entry name" value="SENSOR HISTIDINE KINASE CHEA"/>
    <property type="match status" value="1"/>
</dbReference>
<name>A0LIT5_SYNFM</name>
<dbReference type="EC" id="2.7.13.3" evidence="2"/>
<evidence type="ECO:0000256" key="4">
    <source>
        <dbReference type="ARBA" id="ARBA00022500"/>
    </source>
</evidence>
<feature type="region of interest" description="Disordered" evidence="13">
    <location>
        <begin position="427"/>
        <end position="448"/>
    </location>
</feature>
<feature type="region of interest" description="Disordered" evidence="13">
    <location>
        <begin position="721"/>
        <end position="761"/>
    </location>
</feature>
<feature type="domain" description="HPt" evidence="16">
    <location>
        <begin position="35"/>
        <end position="139"/>
    </location>
</feature>
<dbReference type="Pfam" id="PF01627">
    <property type="entry name" value="Hpt"/>
    <property type="match status" value="1"/>
</dbReference>
<dbReference type="InterPro" id="IPR008207">
    <property type="entry name" value="Sig_transdc_His_kin_Hpt_dom"/>
</dbReference>
<evidence type="ECO:0000256" key="5">
    <source>
        <dbReference type="ARBA" id="ARBA00022553"/>
    </source>
</evidence>
<proteinExistence type="predicted"/>
<feature type="domain" description="CheW-like" evidence="15">
    <location>
        <begin position="1047"/>
        <end position="1181"/>
    </location>
</feature>
<feature type="modified residue" description="Phosphohistidine" evidence="12">
    <location>
        <position position="82"/>
    </location>
</feature>
<evidence type="ECO:0000256" key="13">
    <source>
        <dbReference type="SAM" id="MobiDB-lite"/>
    </source>
</evidence>
<dbReference type="InterPro" id="IPR036097">
    <property type="entry name" value="HisK_dim/P_sf"/>
</dbReference>
<dbReference type="GO" id="GO:0005737">
    <property type="term" value="C:cytoplasm"/>
    <property type="evidence" value="ECO:0007669"/>
    <property type="project" value="InterPro"/>
</dbReference>
<dbReference type="Pfam" id="PF01584">
    <property type="entry name" value="CheW"/>
    <property type="match status" value="1"/>
</dbReference>
<dbReference type="SMART" id="SM00387">
    <property type="entry name" value="HATPase_c"/>
    <property type="match status" value="1"/>
</dbReference>
<keyword evidence="6" id="KW-0808">Transferase</keyword>
<evidence type="ECO:0000256" key="1">
    <source>
        <dbReference type="ARBA" id="ARBA00000085"/>
    </source>
</evidence>
<dbReference type="CDD" id="cd00088">
    <property type="entry name" value="HPT"/>
    <property type="match status" value="1"/>
</dbReference>
<dbReference type="STRING" id="335543.Sfum_1650"/>
<keyword evidence="8 17" id="KW-0418">Kinase</keyword>
<dbReference type="SUPFAM" id="SSF47384">
    <property type="entry name" value="Homodimeric domain of signal transducing histidine kinase"/>
    <property type="match status" value="1"/>
</dbReference>
<dbReference type="eggNOG" id="COG2198">
    <property type="taxonomic scope" value="Bacteria"/>
</dbReference>
<dbReference type="KEGG" id="sfu:Sfum_1650"/>
<dbReference type="Gene3D" id="1.10.287.560">
    <property type="entry name" value="Histidine kinase CheA-like, homodimeric domain"/>
    <property type="match status" value="1"/>
</dbReference>
<dbReference type="PROSITE" id="PS50894">
    <property type="entry name" value="HPT"/>
    <property type="match status" value="1"/>
</dbReference>
<dbReference type="Pfam" id="PF02895">
    <property type="entry name" value="H-kinase_dim"/>
    <property type="match status" value="1"/>
</dbReference>
<feature type="compositionally biased region" description="Pro residues" evidence="13">
    <location>
        <begin position="726"/>
        <end position="736"/>
    </location>
</feature>
<comment type="catalytic activity">
    <reaction evidence="1">
        <text>ATP + protein L-histidine = ADP + protein N-phospho-L-histidine.</text>
        <dbReference type="EC" id="2.7.13.3"/>
    </reaction>
</comment>
<evidence type="ECO:0000256" key="7">
    <source>
        <dbReference type="ARBA" id="ARBA00022741"/>
    </source>
</evidence>
<reference evidence="17 18" key="1">
    <citation type="submission" date="2006-10" db="EMBL/GenBank/DDBJ databases">
        <title>Complete sequence of Syntrophobacter fumaroxidans MPOB.</title>
        <authorList>
            <consortium name="US DOE Joint Genome Institute"/>
            <person name="Copeland A."/>
            <person name="Lucas S."/>
            <person name="Lapidus A."/>
            <person name="Barry K."/>
            <person name="Detter J.C."/>
            <person name="Glavina del Rio T."/>
            <person name="Hammon N."/>
            <person name="Israni S."/>
            <person name="Pitluck S."/>
            <person name="Goltsman E.G."/>
            <person name="Martinez M."/>
            <person name="Schmutz J."/>
            <person name="Larimer F."/>
            <person name="Land M."/>
            <person name="Hauser L."/>
            <person name="Kyrpides N."/>
            <person name="Kim E."/>
            <person name="Boone D.R."/>
            <person name="Brockman F."/>
            <person name="Culley D."/>
            <person name="Ferry J."/>
            <person name="Gunsalus R."/>
            <person name="McInerney M.J."/>
            <person name="Morrison M."/>
            <person name="Plugge C."/>
            <person name="Rohlin L."/>
            <person name="Scholten J."/>
            <person name="Sieber J."/>
            <person name="Stams A.J.M."/>
            <person name="Worm P."/>
            <person name="Henstra A.M."/>
            <person name="Richardson P."/>
        </authorList>
    </citation>
    <scope>NUCLEOTIDE SEQUENCE [LARGE SCALE GENOMIC DNA]</scope>
    <source>
        <strain evidence="18">DSM 10017 / MPOB</strain>
    </source>
</reference>
<evidence type="ECO:0000256" key="12">
    <source>
        <dbReference type="PROSITE-ProRule" id="PRU00110"/>
    </source>
</evidence>
<dbReference type="Pfam" id="PF02518">
    <property type="entry name" value="HATPase_c"/>
    <property type="match status" value="1"/>
</dbReference>
<feature type="compositionally biased region" description="Basic and acidic residues" evidence="13">
    <location>
        <begin position="741"/>
        <end position="759"/>
    </location>
</feature>
<dbReference type="PRINTS" id="PR00344">
    <property type="entry name" value="BCTRLSENSOR"/>
</dbReference>
<dbReference type="SUPFAM" id="SSF55874">
    <property type="entry name" value="ATPase domain of HSP90 chaperone/DNA topoisomerase II/histidine kinase"/>
    <property type="match status" value="1"/>
</dbReference>
<keyword evidence="9" id="KW-0067">ATP-binding</keyword>
<dbReference type="Proteomes" id="UP000001784">
    <property type="component" value="Chromosome"/>
</dbReference>
<keyword evidence="4" id="KW-0145">Chemotaxis</keyword>
<keyword evidence="10" id="KW-0902">Two-component regulatory system</keyword>
<dbReference type="PANTHER" id="PTHR43395:SF10">
    <property type="entry name" value="CHEMOTAXIS PROTEIN CHEA"/>
    <property type="match status" value="1"/>
</dbReference>
<dbReference type="SMART" id="SM00260">
    <property type="entry name" value="CheW"/>
    <property type="match status" value="1"/>
</dbReference>
<evidence type="ECO:0000256" key="3">
    <source>
        <dbReference type="ARBA" id="ARBA00021495"/>
    </source>
</evidence>
<keyword evidence="5 12" id="KW-0597">Phosphoprotein</keyword>
<evidence type="ECO:0000259" key="14">
    <source>
        <dbReference type="PROSITE" id="PS50109"/>
    </source>
</evidence>
<evidence type="ECO:0000313" key="18">
    <source>
        <dbReference type="Proteomes" id="UP000001784"/>
    </source>
</evidence>
<evidence type="ECO:0000256" key="9">
    <source>
        <dbReference type="ARBA" id="ARBA00022840"/>
    </source>
</evidence>
<dbReference type="SUPFAM" id="SSF47226">
    <property type="entry name" value="Histidine-containing phosphotransfer domain, HPT domain"/>
    <property type="match status" value="2"/>
</dbReference>
<dbReference type="InterPro" id="IPR004105">
    <property type="entry name" value="CheA-like_dim"/>
</dbReference>
<dbReference type="FunCoup" id="A0LIT5">
    <property type="interactions" value="240"/>
</dbReference>
<evidence type="ECO:0000256" key="8">
    <source>
        <dbReference type="ARBA" id="ARBA00022777"/>
    </source>
</evidence>
<evidence type="ECO:0000259" key="16">
    <source>
        <dbReference type="PROSITE" id="PS50894"/>
    </source>
</evidence>
<evidence type="ECO:0000256" key="6">
    <source>
        <dbReference type="ARBA" id="ARBA00022679"/>
    </source>
</evidence>
<dbReference type="InterPro" id="IPR005467">
    <property type="entry name" value="His_kinase_dom"/>
</dbReference>
<dbReference type="InterPro" id="IPR036061">
    <property type="entry name" value="CheW-like_dom_sf"/>
</dbReference>
<dbReference type="FunFam" id="3.30.565.10:FF:000016">
    <property type="entry name" value="Chemotaxis protein CheA, putative"/>
    <property type="match status" value="1"/>
</dbReference>
<dbReference type="EMBL" id="CP000478">
    <property type="protein sequence ID" value="ABK17337.1"/>
    <property type="molecule type" value="Genomic_DNA"/>
</dbReference>
<dbReference type="PROSITE" id="PS50851">
    <property type="entry name" value="CHEW"/>
    <property type="match status" value="1"/>
</dbReference>
<dbReference type="eggNOG" id="COG0643">
    <property type="taxonomic scope" value="Bacteria"/>
</dbReference>
<dbReference type="SUPFAM" id="SSF50341">
    <property type="entry name" value="CheW-like"/>
    <property type="match status" value="1"/>
</dbReference>
<dbReference type="PROSITE" id="PS50109">
    <property type="entry name" value="HIS_KIN"/>
    <property type="match status" value="1"/>
</dbReference>
<dbReference type="InterPro" id="IPR004358">
    <property type="entry name" value="Sig_transdc_His_kin-like_C"/>
</dbReference>
<dbReference type="AlphaFoldDB" id="A0LIT5"/>
<evidence type="ECO:0000259" key="15">
    <source>
        <dbReference type="PROSITE" id="PS50851"/>
    </source>
</evidence>
<dbReference type="GO" id="GO:0006935">
    <property type="term" value="P:chemotaxis"/>
    <property type="evidence" value="ECO:0007669"/>
    <property type="project" value="UniProtKB-KW"/>
</dbReference>
<evidence type="ECO:0000256" key="2">
    <source>
        <dbReference type="ARBA" id="ARBA00012438"/>
    </source>
</evidence>
<dbReference type="CDD" id="cd00731">
    <property type="entry name" value="CheA_reg"/>
    <property type="match status" value="1"/>
</dbReference>